<dbReference type="Proteomes" id="UP000182584">
    <property type="component" value="Unassembled WGS sequence"/>
</dbReference>
<organism evidence="1 2">
    <name type="scientific">Butyrivibrio fibrisolvens</name>
    <dbReference type="NCBI Taxonomy" id="831"/>
    <lineage>
        <taxon>Bacteria</taxon>
        <taxon>Bacillati</taxon>
        <taxon>Bacillota</taxon>
        <taxon>Clostridia</taxon>
        <taxon>Lachnospirales</taxon>
        <taxon>Lachnospiraceae</taxon>
        <taxon>Butyrivibrio</taxon>
    </lineage>
</organism>
<accession>A0A1H9MS66</accession>
<dbReference type="AlphaFoldDB" id="A0A1H9MS66"/>
<evidence type="ECO:0000313" key="2">
    <source>
        <dbReference type="Proteomes" id="UP000182584"/>
    </source>
</evidence>
<gene>
    <name evidence="1" type="ORF">SAMN04487884_103220</name>
</gene>
<name>A0A1H9MS66_BUTFI</name>
<protein>
    <submittedName>
        <fullName evidence="1">PmbA protein</fullName>
    </submittedName>
</protein>
<dbReference type="RefSeq" id="WP_155244424.1">
    <property type="nucleotide sequence ID" value="NZ_FOGJ01000003.1"/>
</dbReference>
<dbReference type="EMBL" id="FOGJ01000003">
    <property type="protein sequence ID" value="SER26522.1"/>
    <property type="molecule type" value="Genomic_DNA"/>
</dbReference>
<sequence>MLIQNSLLFDGEKVLGRLPEFKIVSTVFDMFGKDFIGVSSDRPIYYDKQLLVRVNLV</sequence>
<proteinExistence type="predicted"/>
<evidence type="ECO:0000313" key="1">
    <source>
        <dbReference type="EMBL" id="SER26522.1"/>
    </source>
</evidence>
<reference evidence="1 2" key="1">
    <citation type="submission" date="2016-10" db="EMBL/GenBank/DDBJ databases">
        <authorList>
            <person name="de Groot N.N."/>
        </authorList>
    </citation>
    <scope>NUCLEOTIDE SEQUENCE [LARGE SCALE GENOMIC DNA]</scope>
    <source>
        <strain evidence="1 2">AR40</strain>
    </source>
</reference>